<keyword evidence="1" id="KW-0472">Membrane</keyword>
<feature type="transmembrane region" description="Helical" evidence="1">
    <location>
        <begin position="162"/>
        <end position="187"/>
    </location>
</feature>
<evidence type="ECO:0000256" key="1">
    <source>
        <dbReference type="SAM" id="Phobius"/>
    </source>
</evidence>
<evidence type="ECO:0000313" key="3">
    <source>
        <dbReference type="Proteomes" id="UP000019132"/>
    </source>
</evidence>
<name>K3X9C0_GLOUD</name>
<keyword evidence="1" id="KW-1133">Transmembrane helix</keyword>
<keyword evidence="3" id="KW-1185">Reference proteome</keyword>
<accession>K3X9C0</accession>
<feature type="transmembrane region" description="Helical" evidence="1">
    <location>
        <begin position="17"/>
        <end position="42"/>
    </location>
</feature>
<dbReference type="AlphaFoldDB" id="K3X9C0"/>
<dbReference type="HOGENOM" id="CLU_1149183_0_0_1"/>
<reference evidence="2" key="3">
    <citation type="submission" date="2015-02" db="UniProtKB">
        <authorList>
            <consortium name="EnsemblProtists"/>
        </authorList>
    </citation>
    <scope>IDENTIFICATION</scope>
    <source>
        <strain evidence="2">DAOM BR144</strain>
    </source>
</reference>
<dbReference type="eggNOG" id="KOG0618">
    <property type="taxonomic scope" value="Eukaryota"/>
</dbReference>
<dbReference type="EMBL" id="GL376614">
    <property type="status" value="NOT_ANNOTATED_CDS"/>
    <property type="molecule type" value="Genomic_DNA"/>
</dbReference>
<feature type="transmembrane region" description="Helical" evidence="1">
    <location>
        <begin position="193"/>
        <end position="219"/>
    </location>
</feature>
<dbReference type="VEuPathDB" id="FungiDB:PYU1_G013790"/>
<reference evidence="3" key="1">
    <citation type="journal article" date="2010" name="Genome Biol.">
        <title>Genome sequence of the necrotrophic plant pathogen Pythium ultimum reveals original pathogenicity mechanisms and effector repertoire.</title>
        <authorList>
            <person name="Levesque C.A."/>
            <person name="Brouwer H."/>
            <person name="Cano L."/>
            <person name="Hamilton J.P."/>
            <person name="Holt C."/>
            <person name="Huitema E."/>
            <person name="Raffaele S."/>
            <person name="Robideau G.P."/>
            <person name="Thines M."/>
            <person name="Win J."/>
            <person name="Zerillo M.M."/>
            <person name="Beakes G.W."/>
            <person name="Boore J.L."/>
            <person name="Busam D."/>
            <person name="Dumas B."/>
            <person name="Ferriera S."/>
            <person name="Fuerstenberg S.I."/>
            <person name="Gachon C.M."/>
            <person name="Gaulin E."/>
            <person name="Govers F."/>
            <person name="Grenville-Briggs L."/>
            <person name="Horner N."/>
            <person name="Hostetler J."/>
            <person name="Jiang R.H."/>
            <person name="Johnson J."/>
            <person name="Krajaejun T."/>
            <person name="Lin H."/>
            <person name="Meijer H.J."/>
            <person name="Moore B."/>
            <person name="Morris P."/>
            <person name="Phuntmart V."/>
            <person name="Puiu D."/>
            <person name="Shetty J."/>
            <person name="Stajich J.E."/>
            <person name="Tripathy S."/>
            <person name="Wawra S."/>
            <person name="van West P."/>
            <person name="Whitty B.R."/>
            <person name="Coutinho P.M."/>
            <person name="Henrissat B."/>
            <person name="Martin F."/>
            <person name="Thomas P.D."/>
            <person name="Tyler B.M."/>
            <person name="De Vries R.P."/>
            <person name="Kamoun S."/>
            <person name="Yandell M."/>
            <person name="Tisserat N."/>
            <person name="Buell C.R."/>
        </authorList>
    </citation>
    <scope>NUCLEOTIDE SEQUENCE</scope>
    <source>
        <strain evidence="3">DAOM:BR144</strain>
    </source>
</reference>
<dbReference type="Proteomes" id="UP000019132">
    <property type="component" value="Unassembled WGS sequence"/>
</dbReference>
<sequence>MAQGRCEKPHFRNCRMIWTATAGVLMALSAVGSAITVLKLRIRWTAIDISCVRFLHLVFFVYIWIWCTSRTIFYAWICTLPREKFIDANPQYQLSHDELDRLGIHAILHIKEANRGWVAALICVGDIALFAFALVTFPLVYEMFRIATHAMDRGKAKERERICWYCLVVHAILLVFVIIETVFAVVFEGYTKYTHYCLLFVYVVQAMGVGYMVCLLVVLKIRGRSQEPIDGEFVRSPIYDRLQRML</sequence>
<feature type="transmembrane region" description="Helical" evidence="1">
    <location>
        <begin position="117"/>
        <end position="141"/>
    </location>
</feature>
<dbReference type="InParanoid" id="K3X9C0"/>
<dbReference type="EnsemblProtists" id="PYU1_T013819">
    <property type="protein sequence ID" value="PYU1_T013819"/>
    <property type="gene ID" value="PYU1_G013790"/>
</dbReference>
<feature type="transmembrane region" description="Helical" evidence="1">
    <location>
        <begin position="54"/>
        <end position="77"/>
    </location>
</feature>
<organism evidence="2 3">
    <name type="scientific">Globisporangium ultimum (strain ATCC 200006 / CBS 805.95 / DAOM BR144)</name>
    <name type="common">Pythium ultimum</name>
    <dbReference type="NCBI Taxonomy" id="431595"/>
    <lineage>
        <taxon>Eukaryota</taxon>
        <taxon>Sar</taxon>
        <taxon>Stramenopiles</taxon>
        <taxon>Oomycota</taxon>
        <taxon>Peronosporomycetes</taxon>
        <taxon>Pythiales</taxon>
        <taxon>Pythiaceae</taxon>
        <taxon>Globisporangium</taxon>
    </lineage>
</organism>
<reference evidence="3" key="2">
    <citation type="submission" date="2010-04" db="EMBL/GenBank/DDBJ databases">
        <authorList>
            <person name="Buell R."/>
            <person name="Hamilton J."/>
            <person name="Hostetler J."/>
        </authorList>
    </citation>
    <scope>NUCLEOTIDE SEQUENCE [LARGE SCALE GENOMIC DNA]</scope>
    <source>
        <strain evidence="3">DAOM:BR144</strain>
    </source>
</reference>
<protein>
    <recommendedName>
        <fullName evidence="4">THH1/TOM1/TOM3 domain-containing protein</fullName>
    </recommendedName>
</protein>
<evidence type="ECO:0008006" key="4">
    <source>
        <dbReference type="Google" id="ProtNLM"/>
    </source>
</evidence>
<dbReference type="STRING" id="431595.K3X9C0"/>
<proteinExistence type="predicted"/>
<evidence type="ECO:0000313" key="2">
    <source>
        <dbReference type="EnsemblProtists" id="PYU1_T013819"/>
    </source>
</evidence>
<keyword evidence="1" id="KW-0812">Transmembrane</keyword>